<dbReference type="STRING" id="771875.Ferpe_1588"/>
<dbReference type="KEGG" id="fpe:Ferpe_1588"/>
<dbReference type="InterPro" id="IPR007362">
    <property type="entry name" value="DUF429"/>
</dbReference>
<accession>H9UDQ4</accession>
<dbReference type="RefSeq" id="WP_014452081.1">
    <property type="nucleotide sequence ID" value="NC_017095.1"/>
</dbReference>
<keyword evidence="2" id="KW-1185">Reference proteome</keyword>
<organism evidence="1 2">
    <name type="scientific">Fervidobacterium pennivorans (strain DSM 9078 / Ven5)</name>
    <dbReference type="NCBI Taxonomy" id="771875"/>
    <lineage>
        <taxon>Bacteria</taxon>
        <taxon>Thermotogati</taxon>
        <taxon>Thermotogota</taxon>
        <taxon>Thermotogae</taxon>
        <taxon>Thermotogales</taxon>
        <taxon>Fervidobacteriaceae</taxon>
        <taxon>Fervidobacterium</taxon>
    </lineage>
</organism>
<protein>
    <recommendedName>
        <fullName evidence="3">DUF429 domain-containing protein</fullName>
    </recommendedName>
</protein>
<name>H9UDQ4_FERPD</name>
<dbReference type="Proteomes" id="UP000007384">
    <property type="component" value="Chromosome"/>
</dbReference>
<dbReference type="EMBL" id="CP003260">
    <property type="protein sequence ID" value="AFG35647.1"/>
    <property type="molecule type" value="Genomic_DNA"/>
</dbReference>
<dbReference type="Pfam" id="PF04250">
    <property type="entry name" value="DUF429"/>
    <property type="match status" value="1"/>
</dbReference>
<evidence type="ECO:0000313" key="1">
    <source>
        <dbReference type="EMBL" id="AFG35647.1"/>
    </source>
</evidence>
<dbReference type="HOGENOM" id="CLU_1174001_0_0_0"/>
<sequence>MVLFKYEEEFYYFVGIDPSWTGRKPTAVVVVKLNNQVKKFELQRYIYTKNIKEIVETISSLEKPSVIGVDAPLVITNMYGHRENELEFLRKYPIKIPLYPVNSSLYKSFFPTTLYKELNKIGFSFENHNIFEVYPHATLGALFFGRLFSYKRGKKEERLTRLKVIEEKVSQYVDFPNISFKSLKEREDCDDALICALTVFLPTTENSLVFGSSSDGLLLVPFPRFTQENREELDNS</sequence>
<reference evidence="1" key="1">
    <citation type="submission" date="2012-03" db="EMBL/GenBank/DDBJ databases">
        <title>Complete sequence of Fervidobacterium pennivorans DSM 9078.</title>
        <authorList>
            <consortium name="US DOE Joint Genome Institute"/>
            <person name="Lucas S."/>
            <person name="Han J."/>
            <person name="Lapidus A."/>
            <person name="Cheng J.-F."/>
            <person name="Goodwin L."/>
            <person name="Pitluck S."/>
            <person name="Peters L."/>
            <person name="Ovchinnikova G."/>
            <person name="Lu M."/>
            <person name="Detter J.C."/>
            <person name="Han C."/>
            <person name="Tapia R."/>
            <person name="Land M."/>
            <person name="Hauser L."/>
            <person name="Kyrpides N."/>
            <person name="Ivanova N."/>
            <person name="Pagani I."/>
            <person name="Noll K.M."/>
            <person name="Woyke T."/>
        </authorList>
    </citation>
    <scope>NUCLEOTIDE SEQUENCE</scope>
    <source>
        <strain evidence="1">DSM 9078</strain>
    </source>
</reference>
<proteinExistence type="predicted"/>
<dbReference type="OrthoDB" id="46060at2"/>
<evidence type="ECO:0000313" key="2">
    <source>
        <dbReference type="Proteomes" id="UP000007384"/>
    </source>
</evidence>
<dbReference type="AlphaFoldDB" id="H9UDQ4"/>
<dbReference type="InterPro" id="IPR008306">
    <property type="entry name" value="UCP018008"/>
</dbReference>
<dbReference type="eggNOG" id="COG4328">
    <property type="taxonomic scope" value="Bacteria"/>
</dbReference>
<gene>
    <name evidence="1" type="ordered locus">Ferpe_1588</name>
</gene>
<evidence type="ECO:0008006" key="3">
    <source>
        <dbReference type="Google" id="ProtNLM"/>
    </source>
</evidence>
<dbReference type="PATRIC" id="fig|771875.3.peg.1601"/>
<dbReference type="PIRSF" id="PIRSF018008">
    <property type="entry name" value="UCP018008"/>
    <property type="match status" value="1"/>
</dbReference>